<evidence type="ECO:0008006" key="4">
    <source>
        <dbReference type="Google" id="ProtNLM"/>
    </source>
</evidence>
<sequence>MKEINLILFLLALSYFANAQEPGQPVGGDAQTIADKLANPVASLISVPLQSNVDYGIGPYKGSKYTLNVQPVIPIKLNSKLNLITRYIIPIVDQHNVSGPDKNEFGLSDATISGFFSPSNAKNGFIWGAGPAFLVPTGTNDFLSGKKWGAGPTALVLKQSPGLTFGFLVNQIWSFAGASDRSDVNQMFIQPFFTHNWKSGAGLGINAEITANWHAKTTTAFINPILTGVTKFGKQIVSLGVGPRIPVAAPTDFKTDFGLRGVITFVFPE</sequence>
<feature type="chain" id="PRO_5045054384" description="Transporter" evidence="1">
    <location>
        <begin position="20"/>
        <end position="269"/>
    </location>
</feature>
<evidence type="ECO:0000313" key="2">
    <source>
        <dbReference type="EMBL" id="MDI3322365.1"/>
    </source>
</evidence>
<name>A0ABT6RJ00_9BACT</name>
<comment type="caution">
    <text evidence="2">The sequence shown here is derived from an EMBL/GenBank/DDBJ whole genome shotgun (WGS) entry which is preliminary data.</text>
</comment>
<keyword evidence="1" id="KW-0732">Signal</keyword>
<gene>
    <name evidence="2" type="ORF">QJ048_21420</name>
</gene>
<proteinExistence type="predicted"/>
<organism evidence="2 3">
    <name type="scientific">Pinibacter soli</name>
    <dbReference type="NCBI Taxonomy" id="3044211"/>
    <lineage>
        <taxon>Bacteria</taxon>
        <taxon>Pseudomonadati</taxon>
        <taxon>Bacteroidota</taxon>
        <taxon>Chitinophagia</taxon>
        <taxon>Chitinophagales</taxon>
        <taxon>Chitinophagaceae</taxon>
        <taxon>Pinibacter</taxon>
    </lineage>
</organism>
<reference evidence="2 3" key="1">
    <citation type="submission" date="2023-05" db="EMBL/GenBank/DDBJ databases">
        <title>Genome sequence of Pinibacter sp. MAH-24.</title>
        <authorList>
            <person name="Huq M.A."/>
        </authorList>
    </citation>
    <scope>NUCLEOTIDE SEQUENCE [LARGE SCALE GENOMIC DNA]</scope>
    <source>
        <strain evidence="2 3">MAH-24</strain>
    </source>
</reference>
<dbReference type="Proteomes" id="UP001226434">
    <property type="component" value="Unassembled WGS sequence"/>
</dbReference>
<evidence type="ECO:0000256" key="1">
    <source>
        <dbReference type="SAM" id="SignalP"/>
    </source>
</evidence>
<dbReference type="RefSeq" id="WP_282336483.1">
    <property type="nucleotide sequence ID" value="NZ_JASBRG010000007.1"/>
</dbReference>
<evidence type="ECO:0000313" key="3">
    <source>
        <dbReference type="Proteomes" id="UP001226434"/>
    </source>
</evidence>
<keyword evidence="3" id="KW-1185">Reference proteome</keyword>
<accession>A0ABT6RJ00</accession>
<dbReference type="EMBL" id="JASBRG010000007">
    <property type="protein sequence ID" value="MDI3322365.1"/>
    <property type="molecule type" value="Genomic_DNA"/>
</dbReference>
<protein>
    <recommendedName>
        <fullName evidence="4">Transporter</fullName>
    </recommendedName>
</protein>
<feature type="signal peptide" evidence="1">
    <location>
        <begin position="1"/>
        <end position="19"/>
    </location>
</feature>